<feature type="region of interest" description="Disordered" evidence="1">
    <location>
        <begin position="602"/>
        <end position="720"/>
    </location>
</feature>
<feature type="region of interest" description="Disordered" evidence="1">
    <location>
        <begin position="391"/>
        <end position="418"/>
    </location>
</feature>
<gene>
    <name evidence="2" type="ORF">O3P69_004272</name>
</gene>
<feature type="region of interest" description="Disordered" evidence="1">
    <location>
        <begin position="433"/>
        <end position="558"/>
    </location>
</feature>
<feature type="compositionally biased region" description="Basic and acidic residues" evidence="1">
    <location>
        <begin position="677"/>
        <end position="689"/>
    </location>
</feature>
<evidence type="ECO:0008006" key="4">
    <source>
        <dbReference type="Google" id="ProtNLM"/>
    </source>
</evidence>
<feature type="compositionally biased region" description="Basic and acidic residues" evidence="1">
    <location>
        <begin position="391"/>
        <end position="405"/>
    </location>
</feature>
<evidence type="ECO:0000313" key="2">
    <source>
        <dbReference type="EMBL" id="KAK8399091.1"/>
    </source>
</evidence>
<feature type="compositionally biased region" description="Basic and acidic residues" evidence="1">
    <location>
        <begin position="660"/>
        <end position="670"/>
    </location>
</feature>
<evidence type="ECO:0000256" key="1">
    <source>
        <dbReference type="SAM" id="MobiDB-lite"/>
    </source>
</evidence>
<reference evidence="2 3" key="1">
    <citation type="submission" date="2023-03" db="EMBL/GenBank/DDBJ databases">
        <title>High-quality genome of Scylla paramamosain provides insights in environmental adaptation.</title>
        <authorList>
            <person name="Zhang L."/>
        </authorList>
    </citation>
    <scope>NUCLEOTIDE SEQUENCE [LARGE SCALE GENOMIC DNA]</scope>
    <source>
        <strain evidence="2">LZ_2023a</strain>
        <tissue evidence="2">Muscle</tissue>
    </source>
</reference>
<dbReference type="Proteomes" id="UP001487740">
    <property type="component" value="Unassembled WGS sequence"/>
</dbReference>
<name>A0AAW0UH05_SCYPA</name>
<feature type="compositionally biased region" description="Polar residues" evidence="1">
    <location>
        <begin position="533"/>
        <end position="552"/>
    </location>
</feature>
<dbReference type="GO" id="GO:0030154">
    <property type="term" value="P:cell differentiation"/>
    <property type="evidence" value="ECO:0007669"/>
    <property type="project" value="TreeGrafter"/>
</dbReference>
<sequence>MPLVKREVSPVRLAARPSCWGTADSGEEVTLRGEYDLTAVTNVTLCGALRQLASLVTAAQDVSQELQEELGKISNRSSSLAARLAALESRVAAHNPRAVPVPEGDLRSFSERQDHYHHTDQATADLFTETSRPPALRSLYDKAHQTPVHIMREIDQLRDDGIRSSRYFLCEPVLGDSLKKEKLRKLNLDIETRRPASFVALREWCSDDETLTEVCLSPVSPSVPARVCPPQKEPAAHKLPSPEQRVLALSLKYPPELVPIDVSGSGFKRLEKFRQSLVHFEYYKGKHRRKRVKRRNTIADTRDVQIALADREAASTSSGRGRSSPRSGSPSSRGGVSFTDRSFDTTETLDTTSNTTKTSSERENHPLSLGIEVCVPALPRNAHTVSRRMARENTFRENELTDKEGAGSSGGNPAPVVGSRQALAPHISEIVKNSKRDTTAEKQRSHLPILTHSPAMNIAVKLREGTKDECTRSSSGNWSASSSTRTSVESDQHRPLASPTSSYEQDSIPSESLHVRSSSPSSNLRTNSRTTDDLPSTSSHTSDGTLTPTQDIQDIPFLDDDTGSAYSCDTEGYYTSFHIDSGIRSVSYEGNKLAESEYELFGKGSTGTTNSSASIGTVVMRNPEKKTPPKPPQRVSSLERKQENRESVITVIHVNGSTSSREDVAAELPDKTSSQDGDSKSSRDGDSGRETSSSPTEPTSPRQPSLPSPEMECSESDLEADRQEILRVKTTINSSRIPSMCVITPPQSDDESVRSGNIPLSRESSGSQIDNQGQQAPPQGLLGSLVSQGQSHGVTAKMLSFQNSGAKSGGARSVGAISGGKSAVDDSTSEKDSGGKVPVVSHGYTPTLTVIPRGKDGDINAHLKGIMHTAAVSAPSRPDPDQPVLIRPSLHLEHQAVYSTLHCHLLLPPLLILKHQHCLIQWHKDPSSPFHIQQHMYFTTDINIYSKFSSPFPPANNIAFQTPFIIITTVSSTIFNTTTFSASCSISSSSFVTASSFSYITASLSTPSTVFFTPHISASCSSFTTTTSYTRITTSSSSSRTTSLSSSSTISNNTAITDSSGTTSPPPPTASVIIAFTTSHSFNTTSPNTFTTTSSVITSSSNTSNTASPSTVIPVTLNTNAYILSNVVRCITTICFTFI</sequence>
<feature type="compositionally biased region" description="Low complexity" evidence="1">
    <location>
        <begin position="509"/>
        <end position="529"/>
    </location>
</feature>
<comment type="caution">
    <text evidence="2">The sequence shown here is derived from an EMBL/GenBank/DDBJ whole genome shotgun (WGS) entry which is preliminary data.</text>
</comment>
<dbReference type="AlphaFoldDB" id="A0AAW0UH05"/>
<feature type="compositionally biased region" description="Basic and acidic residues" evidence="1">
    <location>
        <begin position="637"/>
        <end position="646"/>
    </location>
</feature>
<feature type="compositionally biased region" description="Polar residues" evidence="1">
    <location>
        <begin position="762"/>
        <end position="771"/>
    </location>
</feature>
<dbReference type="PANTHER" id="PTHR23039:SF9">
    <property type="entry name" value="LOW QUALITY PROTEIN: NHS-LIKE PROTEIN 1"/>
    <property type="match status" value="1"/>
</dbReference>
<protein>
    <recommendedName>
        <fullName evidence="4">Wiskott-Aldrich syndrome protein family member</fullName>
    </recommendedName>
</protein>
<feature type="region of interest" description="Disordered" evidence="1">
    <location>
        <begin position="737"/>
        <end position="780"/>
    </location>
</feature>
<dbReference type="EMBL" id="JARAKH010000012">
    <property type="protein sequence ID" value="KAK8399091.1"/>
    <property type="molecule type" value="Genomic_DNA"/>
</dbReference>
<feature type="compositionally biased region" description="Basic and acidic residues" evidence="1">
    <location>
        <begin position="461"/>
        <end position="471"/>
    </location>
</feature>
<organism evidence="2 3">
    <name type="scientific">Scylla paramamosain</name>
    <name type="common">Mud crab</name>
    <dbReference type="NCBI Taxonomy" id="85552"/>
    <lineage>
        <taxon>Eukaryota</taxon>
        <taxon>Metazoa</taxon>
        <taxon>Ecdysozoa</taxon>
        <taxon>Arthropoda</taxon>
        <taxon>Crustacea</taxon>
        <taxon>Multicrustacea</taxon>
        <taxon>Malacostraca</taxon>
        <taxon>Eumalacostraca</taxon>
        <taxon>Eucarida</taxon>
        <taxon>Decapoda</taxon>
        <taxon>Pleocyemata</taxon>
        <taxon>Brachyura</taxon>
        <taxon>Eubrachyura</taxon>
        <taxon>Portunoidea</taxon>
        <taxon>Portunidae</taxon>
        <taxon>Portuninae</taxon>
        <taxon>Scylla</taxon>
    </lineage>
</organism>
<dbReference type="InterPro" id="IPR024845">
    <property type="entry name" value="NHS-like"/>
</dbReference>
<evidence type="ECO:0000313" key="3">
    <source>
        <dbReference type="Proteomes" id="UP001487740"/>
    </source>
</evidence>
<feature type="compositionally biased region" description="Polar residues" evidence="1">
    <location>
        <begin position="606"/>
        <end position="615"/>
    </location>
</feature>
<feature type="compositionally biased region" description="Low complexity" evidence="1">
    <location>
        <begin position="690"/>
        <end position="700"/>
    </location>
</feature>
<feature type="compositionally biased region" description="Polar residues" evidence="1">
    <location>
        <begin position="498"/>
        <end position="508"/>
    </location>
</feature>
<feature type="compositionally biased region" description="Basic and acidic residues" evidence="1">
    <location>
        <begin position="433"/>
        <end position="444"/>
    </location>
</feature>
<dbReference type="PANTHER" id="PTHR23039">
    <property type="entry name" value="NANCE-HORAN SYNDROME PROTEIN"/>
    <property type="match status" value="1"/>
</dbReference>
<proteinExistence type="predicted"/>
<accession>A0AAW0UH05</accession>
<feature type="region of interest" description="Disordered" evidence="1">
    <location>
        <begin position="309"/>
        <end position="368"/>
    </location>
</feature>
<dbReference type="Gene3D" id="1.20.5.340">
    <property type="match status" value="1"/>
</dbReference>
<feature type="region of interest" description="Disordered" evidence="1">
    <location>
        <begin position="803"/>
        <end position="839"/>
    </location>
</feature>
<dbReference type="Pfam" id="PF15273">
    <property type="entry name" value="NHS"/>
    <property type="match status" value="1"/>
</dbReference>
<feature type="compositionally biased region" description="Low complexity" evidence="1">
    <location>
        <begin position="345"/>
        <end position="358"/>
    </location>
</feature>
<feature type="compositionally biased region" description="Low complexity" evidence="1">
    <location>
        <begin position="317"/>
        <end position="335"/>
    </location>
</feature>
<feature type="compositionally biased region" description="Low complexity" evidence="1">
    <location>
        <begin position="473"/>
        <end position="487"/>
    </location>
</feature>
<keyword evidence="3" id="KW-1185">Reference proteome</keyword>